<evidence type="ECO:0000313" key="8">
    <source>
        <dbReference type="Proteomes" id="UP000238217"/>
    </source>
</evidence>
<feature type="region of interest" description="Disordered" evidence="6">
    <location>
        <begin position="1"/>
        <end position="20"/>
    </location>
</feature>
<keyword evidence="8" id="KW-1185">Reference proteome</keyword>
<evidence type="ECO:0000256" key="5">
    <source>
        <dbReference type="ARBA" id="ARBA00038253"/>
    </source>
</evidence>
<comment type="caution">
    <text evidence="7">The sequence shown here is derived from an EMBL/GenBank/DDBJ whole genome shotgun (WGS) entry which is preliminary data.</text>
</comment>
<evidence type="ECO:0000256" key="4">
    <source>
        <dbReference type="ARBA" id="ARBA00022803"/>
    </source>
</evidence>
<dbReference type="Proteomes" id="UP000238217">
    <property type="component" value="Unassembled WGS sequence"/>
</dbReference>
<protein>
    <submittedName>
        <fullName evidence="7">Tetratricopeptide repeat protein</fullName>
    </submittedName>
</protein>
<dbReference type="SMART" id="SM00028">
    <property type="entry name" value="TPR"/>
    <property type="match status" value="3"/>
</dbReference>
<dbReference type="EMBL" id="PVTY01000018">
    <property type="protein sequence ID" value="PRZ12773.1"/>
    <property type="molecule type" value="Genomic_DNA"/>
</dbReference>
<keyword evidence="2" id="KW-0963">Cytoplasm</keyword>
<keyword evidence="4" id="KW-0802">TPR repeat</keyword>
<dbReference type="InterPro" id="IPR011990">
    <property type="entry name" value="TPR-like_helical_dom_sf"/>
</dbReference>
<evidence type="ECO:0000256" key="2">
    <source>
        <dbReference type="ARBA" id="ARBA00022490"/>
    </source>
</evidence>
<keyword evidence="3" id="KW-0677">Repeat</keyword>
<reference evidence="7 8" key="1">
    <citation type="submission" date="2018-03" db="EMBL/GenBank/DDBJ databases">
        <title>Comparative analysis of microorganisms from saline springs in Andes Mountain Range, Colombia.</title>
        <authorList>
            <person name="Rubin E."/>
        </authorList>
    </citation>
    <scope>NUCLEOTIDE SEQUENCE [LARGE SCALE GENOMIC DNA]</scope>
    <source>
        <strain evidence="7 8">CG 35</strain>
    </source>
</reference>
<dbReference type="Gene3D" id="1.25.40.10">
    <property type="entry name" value="Tetratricopeptide repeat domain"/>
    <property type="match status" value="2"/>
</dbReference>
<dbReference type="AlphaFoldDB" id="A0A2T0YD83"/>
<evidence type="ECO:0000256" key="6">
    <source>
        <dbReference type="SAM" id="MobiDB-lite"/>
    </source>
</evidence>
<dbReference type="PANTHER" id="PTHR46630:SF1">
    <property type="entry name" value="TETRATRICOPEPTIDE REPEAT PROTEIN 29"/>
    <property type="match status" value="1"/>
</dbReference>
<dbReference type="SUPFAM" id="SSF48452">
    <property type="entry name" value="TPR-like"/>
    <property type="match status" value="2"/>
</dbReference>
<evidence type="ECO:0000256" key="3">
    <source>
        <dbReference type="ARBA" id="ARBA00022737"/>
    </source>
</evidence>
<dbReference type="InterPro" id="IPR019734">
    <property type="entry name" value="TPR_rpt"/>
</dbReference>
<dbReference type="GO" id="GO:0005737">
    <property type="term" value="C:cytoplasm"/>
    <property type="evidence" value="ECO:0007669"/>
    <property type="project" value="UniProtKB-SubCell"/>
</dbReference>
<sequence length="645" mass="68920">MVQARSAALPVGSSAGGGGEHPVAVHTATAATVVIPETRRARRGVTGEKVMSVILRRRRIGASLVKMTSPLIPRLTALLEAAGGTTVPAADAAGWLDLAYEGAYGERYRSAAEAAEAGLSSPGGEDPENRLMLLRILAGVHEMRGDSAAAAPFIAARLSLLRDLGRFRQARLEDDLGAMLLREPDRVEGEILARVAEDLRAEDQSSGQVSVELADVLSSLAVRRLQDEGPELTLPLVQETCTILSTLDRPEALAGARMFLAHTLLLSGETTQALTTAELVLGAPANRAVHGAMAMLQATIHHHEDRNLVAIESALRSVELYAAARVRKGAASAAALLAGLTGEEDDGEASVLAWRVAVQQAELGEFRESRLLTLALGQQLLELDDYAEAEKVLDALSVRLGGSEEDRSTRARALMGLGHAVTHLKRPLEAMSHWNEAAEIFSEIGETDESARAHLAAGALAASLERLEVARSHYERGLELVEHSEDLDPQVLFQALHSLGHLLTRAEDQTGIAHLDRALALAREHGTTWQRADITDSLARGWTALGDGTKAVAAGLEAADLFAEAGDEDSAGDAEVFAAKVLLEMGRADEAETIFRMSTDEREASPTLMADALEGQIEALMRQGKAEAAADLRRKLTRLKRRMRS</sequence>
<dbReference type="InterPro" id="IPR051476">
    <property type="entry name" value="Bac_ResReg_Asp_Phosphatase"/>
</dbReference>
<evidence type="ECO:0000313" key="7">
    <source>
        <dbReference type="EMBL" id="PRZ12773.1"/>
    </source>
</evidence>
<accession>A0A2T0YD83</accession>
<dbReference type="PANTHER" id="PTHR46630">
    <property type="entry name" value="TETRATRICOPEPTIDE REPEAT PROTEIN 29"/>
    <property type="match status" value="1"/>
</dbReference>
<comment type="subcellular location">
    <subcellularLocation>
        <location evidence="1">Cytoplasm</location>
    </subcellularLocation>
</comment>
<comment type="similarity">
    <text evidence="5">Belongs to the Rap family.</text>
</comment>
<proteinExistence type="inferred from homology"/>
<gene>
    <name evidence="7" type="ORF">BCL67_11821</name>
</gene>
<evidence type="ECO:0000256" key="1">
    <source>
        <dbReference type="ARBA" id="ARBA00004496"/>
    </source>
</evidence>
<dbReference type="Pfam" id="PF13424">
    <property type="entry name" value="TPR_12"/>
    <property type="match status" value="1"/>
</dbReference>
<name>A0A2T0YD83_9MICC</name>
<organism evidence="7 8">
    <name type="scientific">Nesterenkonia sandarakina</name>
    <dbReference type="NCBI Taxonomy" id="272918"/>
    <lineage>
        <taxon>Bacteria</taxon>
        <taxon>Bacillati</taxon>
        <taxon>Actinomycetota</taxon>
        <taxon>Actinomycetes</taxon>
        <taxon>Micrococcales</taxon>
        <taxon>Micrococcaceae</taxon>
        <taxon>Nesterenkonia</taxon>
    </lineage>
</organism>